<evidence type="ECO:0000259" key="1">
    <source>
        <dbReference type="Pfam" id="PF14226"/>
    </source>
</evidence>
<dbReference type="InterPro" id="IPR026992">
    <property type="entry name" value="DIOX_N"/>
</dbReference>
<protein>
    <submittedName>
        <fullName evidence="2">2-oxoglutarate-dependent dioxygenase</fullName>
    </submittedName>
</protein>
<dbReference type="EMBL" id="JAOPGA020001561">
    <property type="protein sequence ID" value="KAL0489479.1"/>
    <property type="molecule type" value="Genomic_DNA"/>
</dbReference>
<sequence>MSQTVTVVNIDYQDLLNGKDLVEEIHNAYGKDGLGILTVSGVPNYEEYRNALLPQAHTFATLEEDIKNKYVDASSNYSFGWSHGKERFNGRPDTFKGSFYANPQHDVKTTDEALIKEFPFYCRPNIWPSEHVPTYEDAFKKLGTLIVQVGILVAGACDRYVQKSSPTYVADKLKSTIEQSKTTKARLLYYFPTTNNSDNVSYAEDNLDSWCGWHLDHGSLTGLTKAIFLNEKGDRVENNDKKAGLYIKNRVGEIVKATWKDDQLAFQIGESAQVHSGGILRATPHCVRGSSELGVARATLAVFMQPQWDATMDTPTGVDVKDSLIDVLKQGMDFNMFTKERLAQYY</sequence>
<dbReference type="GO" id="GO:0051213">
    <property type="term" value="F:dioxygenase activity"/>
    <property type="evidence" value="ECO:0007669"/>
    <property type="project" value="UniProtKB-KW"/>
</dbReference>
<reference evidence="2 3" key="1">
    <citation type="submission" date="2024-03" db="EMBL/GenBank/DDBJ databases">
        <title>The Acrasis kona genome and developmental transcriptomes reveal deep origins of eukaryotic multicellular pathways.</title>
        <authorList>
            <person name="Sheikh S."/>
            <person name="Fu C.-J."/>
            <person name="Brown M.W."/>
            <person name="Baldauf S.L."/>
        </authorList>
    </citation>
    <scope>NUCLEOTIDE SEQUENCE [LARGE SCALE GENOMIC DNA]</scope>
    <source>
        <strain evidence="2 3">ATCC MYA-3509</strain>
    </source>
</reference>
<proteinExistence type="predicted"/>
<evidence type="ECO:0000313" key="3">
    <source>
        <dbReference type="Proteomes" id="UP001431209"/>
    </source>
</evidence>
<name>A0AAW2ZLA9_9EUKA</name>
<gene>
    <name evidence="2" type="ORF">AKO1_010507</name>
</gene>
<evidence type="ECO:0000313" key="2">
    <source>
        <dbReference type="EMBL" id="KAL0489479.1"/>
    </source>
</evidence>
<dbReference type="PANTHER" id="PTHR48420">
    <property type="entry name" value="NON-HAEM DIOXYGENASE N-TERMINAL DOMAIN-CONTAINING PROTEIN"/>
    <property type="match status" value="1"/>
</dbReference>
<organism evidence="2 3">
    <name type="scientific">Acrasis kona</name>
    <dbReference type="NCBI Taxonomy" id="1008807"/>
    <lineage>
        <taxon>Eukaryota</taxon>
        <taxon>Discoba</taxon>
        <taxon>Heterolobosea</taxon>
        <taxon>Tetramitia</taxon>
        <taxon>Eutetramitia</taxon>
        <taxon>Acrasidae</taxon>
        <taxon>Acrasis</taxon>
    </lineage>
</organism>
<dbReference type="AlphaFoldDB" id="A0AAW2ZLA9"/>
<keyword evidence="2" id="KW-0560">Oxidoreductase</keyword>
<dbReference type="PANTHER" id="PTHR48420:SF1">
    <property type="entry name" value="NON-HAEM DIOXYGENASE N-TERMINAL DOMAIN-CONTAINING PROTEIN"/>
    <property type="match status" value="1"/>
</dbReference>
<dbReference type="Pfam" id="PF14226">
    <property type="entry name" value="DIOX_N"/>
    <property type="match status" value="1"/>
</dbReference>
<dbReference type="SUPFAM" id="SSF51197">
    <property type="entry name" value="Clavaminate synthase-like"/>
    <property type="match status" value="1"/>
</dbReference>
<dbReference type="Gene3D" id="2.60.120.330">
    <property type="entry name" value="B-lactam Antibiotic, Isopenicillin N Synthase, Chain"/>
    <property type="match status" value="1"/>
</dbReference>
<dbReference type="Proteomes" id="UP001431209">
    <property type="component" value="Unassembled WGS sequence"/>
</dbReference>
<feature type="domain" description="Non-haem dioxygenase N-terminal" evidence="1">
    <location>
        <begin position="10"/>
        <end position="130"/>
    </location>
</feature>
<comment type="caution">
    <text evidence="2">The sequence shown here is derived from an EMBL/GenBank/DDBJ whole genome shotgun (WGS) entry which is preliminary data.</text>
</comment>
<dbReference type="InterPro" id="IPR027443">
    <property type="entry name" value="IPNS-like_sf"/>
</dbReference>
<keyword evidence="2" id="KW-0223">Dioxygenase</keyword>
<accession>A0AAW2ZLA9</accession>
<keyword evidence="3" id="KW-1185">Reference proteome</keyword>